<feature type="non-terminal residue" evidence="2">
    <location>
        <position position="253"/>
    </location>
</feature>
<organism evidence="2 3">
    <name type="scientific">Candidatus Woykebacteria bacterium RBG_13_40_7b</name>
    <dbReference type="NCBI Taxonomy" id="1802594"/>
    <lineage>
        <taxon>Bacteria</taxon>
        <taxon>Candidatus Woykeibacteriota</taxon>
    </lineage>
</organism>
<dbReference type="PANTHER" id="PTHR18964:SF149">
    <property type="entry name" value="BIFUNCTIONAL UDP-N-ACETYLGLUCOSAMINE 2-EPIMERASE_N-ACETYLMANNOSAMINE KINASE"/>
    <property type="match status" value="1"/>
</dbReference>
<dbReference type="Gene3D" id="3.30.420.40">
    <property type="match status" value="2"/>
</dbReference>
<evidence type="ECO:0000313" key="2">
    <source>
        <dbReference type="EMBL" id="OGY23122.1"/>
    </source>
</evidence>
<dbReference type="PROSITE" id="PS01125">
    <property type="entry name" value="ROK"/>
    <property type="match status" value="1"/>
</dbReference>
<dbReference type="InterPro" id="IPR049874">
    <property type="entry name" value="ROK_cs"/>
</dbReference>
<proteinExistence type="inferred from homology"/>
<gene>
    <name evidence="2" type="ORF">A2Y57_03250</name>
</gene>
<dbReference type="EMBL" id="MHCQ01000046">
    <property type="protein sequence ID" value="OGY23122.1"/>
    <property type="molecule type" value="Genomic_DNA"/>
</dbReference>
<comment type="caution">
    <text evidence="2">The sequence shown here is derived from an EMBL/GenBank/DDBJ whole genome shotgun (WGS) entry which is preliminary data.</text>
</comment>
<comment type="similarity">
    <text evidence="1">Belongs to the ROK (NagC/XylR) family.</text>
</comment>
<reference evidence="2 3" key="1">
    <citation type="journal article" date="2016" name="Nat. Commun.">
        <title>Thousands of microbial genomes shed light on interconnected biogeochemical processes in an aquifer system.</title>
        <authorList>
            <person name="Anantharaman K."/>
            <person name="Brown C.T."/>
            <person name="Hug L.A."/>
            <person name="Sharon I."/>
            <person name="Castelle C.J."/>
            <person name="Probst A.J."/>
            <person name="Thomas B.C."/>
            <person name="Singh A."/>
            <person name="Wilkins M.J."/>
            <person name="Karaoz U."/>
            <person name="Brodie E.L."/>
            <person name="Williams K.H."/>
            <person name="Hubbard S.S."/>
            <person name="Banfield J.F."/>
        </authorList>
    </citation>
    <scope>NUCLEOTIDE SEQUENCE [LARGE SCALE GENOMIC DNA]</scope>
</reference>
<dbReference type="InterPro" id="IPR043129">
    <property type="entry name" value="ATPase_NBD"/>
</dbReference>
<name>A0A1G1W5Z4_9BACT</name>
<dbReference type="AlphaFoldDB" id="A0A1G1W5Z4"/>
<dbReference type="PANTHER" id="PTHR18964">
    <property type="entry name" value="ROK (REPRESSOR, ORF, KINASE) FAMILY"/>
    <property type="match status" value="1"/>
</dbReference>
<dbReference type="Proteomes" id="UP000177103">
    <property type="component" value="Unassembled WGS sequence"/>
</dbReference>
<dbReference type="InterPro" id="IPR000600">
    <property type="entry name" value="ROK"/>
</dbReference>
<protein>
    <recommendedName>
        <fullName evidence="4">ROK family protein</fullName>
    </recommendedName>
</protein>
<evidence type="ECO:0000313" key="3">
    <source>
        <dbReference type="Proteomes" id="UP000177103"/>
    </source>
</evidence>
<dbReference type="Pfam" id="PF00480">
    <property type="entry name" value="ROK"/>
    <property type="match status" value="1"/>
</dbReference>
<dbReference type="SUPFAM" id="SSF53067">
    <property type="entry name" value="Actin-like ATPase domain"/>
    <property type="match status" value="1"/>
</dbReference>
<evidence type="ECO:0008006" key="4">
    <source>
        <dbReference type="Google" id="ProtNLM"/>
    </source>
</evidence>
<evidence type="ECO:0000256" key="1">
    <source>
        <dbReference type="ARBA" id="ARBA00006479"/>
    </source>
</evidence>
<sequence length="253" mass="26653">MYIGIDIGGTHIRVGASVDGKNLYEKLDFPTKEFEDSFKEIINAVKTFDSPARNATPARSDAASSGEHSVAGGKVKSVGVSVPGPLSAKTNLVLSSPNLKGFNEKPLAEMLKENLQVPVKVEHDASAAALAEATLGAGKGKNPVLYITVSTGIGSGLIVDGKIYRGLYNPEAGHQIIDTHGPKCRCGQGGDLEAFSSGESIKTKVGRHPKEVEGSREWYDALDILAIGITNSILHYSPEIVVIGGGMSKNQKI</sequence>
<accession>A0A1G1W5Z4</accession>